<organism evidence="2 3">
    <name type="scientific">Paenibacillus paeoniae</name>
    <dbReference type="NCBI Taxonomy" id="2292705"/>
    <lineage>
        <taxon>Bacteria</taxon>
        <taxon>Bacillati</taxon>
        <taxon>Bacillota</taxon>
        <taxon>Bacilli</taxon>
        <taxon>Bacillales</taxon>
        <taxon>Paenibacillaceae</taxon>
        <taxon>Paenibacillus</taxon>
    </lineage>
</organism>
<reference evidence="2 3" key="1">
    <citation type="submission" date="2018-08" db="EMBL/GenBank/DDBJ databases">
        <title>Paenibacillus sp. M4BSY-1, whole genome shotgun sequence.</title>
        <authorList>
            <person name="Tuo L."/>
        </authorList>
    </citation>
    <scope>NUCLEOTIDE SEQUENCE [LARGE SCALE GENOMIC DNA]</scope>
    <source>
        <strain evidence="2 3">M4BSY-1</strain>
    </source>
</reference>
<comment type="caution">
    <text evidence="2">The sequence shown here is derived from an EMBL/GenBank/DDBJ whole genome shotgun (WGS) entry which is preliminary data.</text>
</comment>
<evidence type="ECO:0000256" key="1">
    <source>
        <dbReference type="SAM" id="Phobius"/>
    </source>
</evidence>
<protein>
    <submittedName>
        <fullName evidence="2">Metal-dependent hydrolase</fullName>
    </submittedName>
</protein>
<keyword evidence="1" id="KW-0472">Membrane</keyword>
<keyword evidence="1" id="KW-0812">Transmembrane</keyword>
<feature type="transmembrane region" description="Helical" evidence="1">
    <location>
        <begin position="64"/>
        <end position="80"/>
    </location>
</feature>
<proteinExistence type="predicted"/>
<dbReference type="PANTHER" id="PTHR35531">
    <property type="entry name" value="INNER MEMBRANE PROTEIN YBCI-RELATED"/>
    <property type="match status" value="1"/>
</dbReference>
<keyword evidence="3" id="KW-1185">Reference proteome</keyword>
<evidence type="ECO:0000313" key="2">
    <source>
        <dbReference type="EMBL" id="REK74707.1"/>
    </source>
</evidence>
<keyword evidence="1" id="KW-1133">Transmembrane helix</keyword>
<dbReference type="AlphaFoldDB" id="A0A371PFI9"/>
<gene>
    <name evidence="2" type="ORF">DX130_13610</name>
</gene>
<dbReference type="Pfam" id="PF04307">
    <property type="entry name" value="YdjM"/>
    <property type="match status" value="1"/>
</dbReference>
<feature type="transmembrane region" description="Helical" evidence="1">
    <location>
        <begin position="131"/>
        <end position="147"/>
    </location>
</feature>
<sequence length="214" mass="23088">MRGKTHLAIGAAVGAGAAAFYSSDLSESHMYIGIAAFSALCPDLDGPSILSSKITKVSKKIREVALWGGLLYIGIILYLWLTGKPISPLAAGGSLAAVLIGLTMKQGVIRNALVSAVGLYLVSLGTTMEELWLTGLGVFVIIAPWLKHRGMTHTVWMLPLWWWLGLGLEQYLKLDGIAFTAMLGYLSHLAADTLTPSGVKWLYPLMKKSFKLKL</sequence>
<dbReference type="PANTHER" id="PTHR35531:SF1">
    <property type="entry name" value="INNER MEMBRANE PROTEIN YBCI-RELATED"/>
    <property type="match status" value="1"/>
</dbReference>
<dbReference type="OrthoDB" id="2706144at2"/>
<dbReference type="GO" id="GO:0016787">
    <property type="term" value="F:hydrolase activity"/>
    <property type="evidence" value="ECO:0007669"/>
    <property type="project" value="UniProtKB-KW"/>
</dbReference>
<dbReference type="InterPro" id="IPR007404">
    <property type="entry name" value="YdjM-like"/>
</dbReference>
<keyword evidence="2" id="KW-0378">Hydrolase</keyword>
<feature type="transmembrane region" description="Helical" evidence="1">
    <location>
        <begin position="108"/>
        <end position="125"/>
    </location>
</feature>
<dbReference type="RefSeq" id="WP_116046285.1">
    <property type="nucleotide sequence ID" value="NZ_QUBQ01000002.1"/>
</dbReference>
<dbReference type="EMBL" id="QUBQ01000002">
    <property type="protein sequence ID" value="REK74707.1"/>
    <property type="molecule type" value="Genomic_DNA"/>
</dbReference>
<feature type="transmembrane region" description="Helical" evidence="1">
    <location>
        <begin position="86"/>
        <end position="103"/>
    </location>
</feature>
<dbReference type="Proteomes" id="UP000261905">
    <property type="component" value="Unassembled WGS sequence"/>
</dbReference>
<evidence type="ECO:0000313" key="3">
    <source>
        <dbReference type="Proteomes" id="UP000261905"/>
    </source>
</evidence>
<name>A0A371PFI9_9BACL</name>
<accession>A0A371PFI9</accession>